<dbReference type="EMBL" id="BMWD01000014">
    <property type="protein sequence ID" value="GGX69621.1"/>
    <property type="molecule type" value="Genomic_DNA"/>
</dbReference>
<accession>A0A918KMV0</accession>
<feature type="compositionally biased region" description="Low complexity" evidence="1">
    <location>
        <begin position="155"/>
        <end position="167"/>
    </location>
</feature>
<dbReference type="AlphaFoldDB" id="A0A918KMV0"/>
<keyword evidence="3" id="KW-1185">Reference proteome</keyword>
<dbReference type="Proteomes" id="UP000645555">
    <property type="component" value="Unassembled WGS sequence"/>
</dbReference>
<name>A0A918KMV0_9ACTN</name>
<evidence type="ECO:0000313" key="2">
    <source>
        <dbReference type="EMBL" id="GGX69621.1"/>
    </source>
</evidence>
<sequence length="175" mass="19661">MTRTTFIWTPGWAGSADCTINDGRSEGRAHASYISNAPEDLLNAVTRVVLGARMVKAQFEGEPGAHRWVFHRYGDFVDIDLLLLEDGRRPDSEGQVIWESRRQGVDAIARAVIDGFDRVAQDLGEEAYRMRWLSPFPRTDLEDLRTAWRDTCPLADAPPADDSLDAPVTRETWAT</sequence>
<gene>
    <name evidence="2" type="ORF">GCM10010515_41590</name>
</gene>
<protein>
    <submittedName>
        <fullName evidence="2">Uncharacterized protein</fullName>
    </submittedName>
</protein>
<proteinExistence type="predicted"/>
<reference evidence="2" key="2">
    <citation type="submission" date="2020-09" db="EMBL/GenBank/DDBJ databases">
        <authorList>
            <person name="Sun Q."/>
            <person name="Ohkuma M."/>
        </authorList>
    </citation>
    <scope>NUCLEOTIDE SEQUENCE</scope>
    <source>
        <strain evidence="2">JCM 4956</strain>
    </source>
</reference>
<comment type="caution">
    <text evidence="2">The sequence shown here is derived from an EMBL/GenBank/DDBJ whole genome shotgun (WGS) entry which is preliminary data.</text>
</comment>
<dbReference type="RefSeq" id="WP_190037047.1">
    <property type="nucleotide sequence ID" value="NZ_BMWD01000014.1"/>
</dbReference>
<reference evidence="2" key="1">
    <citation type="journal article" date="2014" name="Int. J. Syst. Evol. Microbiol.">
        <title>Complete genome sequence of Corynebacterium casei LMG S-19264T (=DSM 44701T), isolated from a smear-ripened cheese.</title>
        <authorList>
            <consortium name="US DOE Joint Genome Institute (JGI-PGF)"/>
            <person name="Walter F."/>
            <person name="Albersmeier A."/>
            <person name="Kalinowski J."/>
            <person name="Ruckert C."/>
        </authorList>
    </citation>
    <scope>NUCLEOTIDE SEQUENCE</scope>
    <source>
        <strain evidence="2">JCM 4956</strain>
    </source>
</reference>
<evidence type="ECO:0000256" key="1">
    <source>
        <dbReference type="SAM" id="MobiDB-lite"/>
    </source>
</evidence>
<evidence type="ECO:0000313" key="3">
    <source>
        <dbReference type="Proteomes" id="UP000645555"/>
    </source>
</evidence>
<organism evidence="2 3">
    <name type="scientific">Streptomyces fructofermentans</name>
    <dbReference type="NCBI Taxonomy" id="152141"/>
    <lineage>
        <taxon>Bacteria</taxon>
        <taxon>Bacillati</taxon>
        <taxon>Actinomycetota</taxon>
        <taxon>Actinomycetes</taxon>
        <taxon>Kitasatosporales</taxon>
        <taxon>Streptomycetaceae</taxon>
        <taxon>Streptomyces</taxon>
    </lineage>
</organism>
<feature type="region of interest" description="Disordered" evidence="1">
    <location>
        <begin position="155"/>
        <end position="175"/>
    </location>
</feature>